<accession>A0A9J5WYB9</accession>
<organism evidence="1 2">
    <name type="scientific">Solanum commersonii</name>
    <name type="common">Commerson's wild potato</name>
    <name type="synonym">Commerson's nightshade</name>
    <dbReference type="NCBI Taxonomy" id="4109"/>
    <lineage>
        <taxon>Eukaryota</taxon>
        <taxon>Viridiplantae</taxon>
        <taxon>Streptophyta</taxon>
        <taxon>Embryophyta</taxon>
        <taxon>Tracheophyta</taxon>
        <taxon>Spermatophyta</taxon>
        <taxon>Magnoliopsida</taxon>
        <taxon>eudicotyledons</taxon>
        <taxon>Gunneridae</taxon>
        <taxon>Pentapetalae</taxon>
        <taxon>asterids</taxon>
        <taxon>lamiids</taxon>
        <taxon>Solanales</taxon>
        <taxon>Solanaceae</taxon>
        <taxon>Solanoideae</taxon>
        <taxon>Solaneae</taxon>
        <taxon>Solanum</taxon>
    </lineage>
</organism>
<comment type="caution">
    <text evidence="1">The sequence shown here is derived from an EMBL/GenBank/DDBJ whole genome shotgun (WGS) entry which is preliminary data.</text>
</comment>
<evidence type="ECO:0000313" key="2">
    <source>
        <dbReference type="Proteomes" id="UP000824120"/>
    </source>
</evidence>
<dbReference type="Proteomes" id="UP000824120">
    <property type="component" value="Chromosome 10"/>
</dbReference>
<dbReference type="AlphaFoldDB" id="A0A9J5WYB9"/>
<keyword evidence="2" id="KW-1185">Reference proteome</keyword>
<proteinExistence type="predicted"/>
<protein>
    <submittedName>
        <fullName evidence="1">Uncharacterized protein</fullName>
    </submittedName>
</protein>
<reference evidence="1 2" key="1">
    <citation type="submission" date="2020-09" db="EMBL/GenBank/DDBJ databases">
        <title>De no assembly of potato wild relative species, Solanum commersonii.</title>
        <authorList>
            <person name="Cho K."/>
        </authorList>
    </citation>
    <scope>NUCLEOTIDE SEQUENCE [LARGE SCALE GENOMIC DNA]</scope>
    <source>
        <strain evidence="1">LZ3.2</strain>
        <tissue evidence="1">Leaf</tissue>
    </source>
</reference>
<name>A0A9J5WYB9_SOLCO</name>
<sequence>MVALHTAEGVSETILYHYSMEIFMDGGEIKMMDYVIGEDLDIWSVILDGPDEVNRVSACLDDKVI</sequence>
<evidence type="ECO:0000313" key="1">
    <source>
        <dbReference type="EMBL" id="KAG5580237.1"/>
    </source>
</evidence>
<dbReference type="EMBL" id="JACXVP010000010">
    <property type="protein sequence ID" value="KAG5580237.1"/>
    <property type="molecule type" value="Genomic_DNA"/>
</dbReference>
<gene>
    <name evidence="1" type="ORF">H5410_050864</name>
</gene>